<evidence type="ECO:0000259" key="5">
    <source>
        <dbReference type="PROSITE" id="PS51371"/>
    </source>
</evidence>
<feature type="compositionally biased region" description="Low complexity" evidence="3">
    <location>
        <begin position="405"/>
        <end position="416"/>
    </location>
</feature>
<feature type="domain" description="CBS" evidence="5">
    <location>
        <begin position="726"/>
        <end position="783"/>
    </location>
</feature>
<dbReference type="Gene3D" id="3.10.580.10">
    <property type="entry name" value="CBS-domain"/>
    <property type="match status" value="2"/>
</dbReference>
<dbReference type="InterPro" id="IPR053793">
    <property type="entry name" value="PB1-like"/>
</dbReference>
<feature type="domain" description="CBS" evidence="5">
    <location>
        <begin position="648"/>
        <end position="717"/>
    </location>
</feature>
<dbReference type="Proteomes" id="UP000521872">
    <property type="component" value="Unassembled WGS sequence"/>
</dbReference>
<dbReference type="CDD" id="cd06409">
    <property type="entry name" value="PB1_MUG70"/>
    <property type="match status" value="1"/>
</dbReference>
<dbReference type="Pfam" id="PF00564">
    <property type="entry name" value="PB1"/>
    <property type="match status" value="1"/>
</dbReference>
<dbReference type="SMART" id="SM00666">
    <property type="entry name" value="PB1"/>
    <property type="match status" value="1"/>
</dbReference>
<dbReference type="SUPFAM" id="SSF54277">
    <property type="entry name" value="CAD &amp; PB1 domains"/>
    <property type="match status" value="1"/>
</dbReference>
<keyword evidence="4" id="KW-0472">Membrane</keyword>
<sequence length="1090" mass="117787">METPQPNVAYVRRALLDENVQYFLLAFFWWTSKPVAITLLPYMIFSLFHALTFTRTTLMPQFLPQGPPTTAGGQPQPHPLAKKLQAWVKANYDTAMKVVAFTELAILARVVFGTITFSNSLLAPIIFAHFLRQRYFQSAFTRDAVAFTNAYITQFTARPGVPPVVGSVWSKAQMLIRRWGGVVLARPGANGANAGAAPAEGARRRPILLLGGVVVYLSTWGGGTMTSAKMERLQDYKSERNIDLESNNKQTTTMPSIIHAATELVTSIVGIFVAIFNSIFAIFHGAFALVGDVFGSVFTVASHLIAMVTNMFQGVLGFVAANFFAIAVLGEQEQEHIEERQNPSLNTTYTISGNLIPHSPSPPVAFPTTPEREIRERERATSPLGRHSTVSSASFSRSESYNTQSFSGSMSSVSGFQTVSETRRKQGKRDEAIRKKIEGELSRKRTISTTHNQQRSSKRGGKSSAAKGTVAALKPSPALTVPENITVSEASQLCAAKRTDCVLVVDDEEGLSGIFTAKDLAYRVTAEGLDPHTTPVSQIMTRNPMVTRDTTSATEALELMVSKHFRHLPVCNEDGNVVGLLDITKVFHEALGKVERSSAASEQLFNAMAGVQSELGGAVGTNPQAAAMLAWAEKLREKTALPDLTTVMDSRTQPATVGPKTTVREVAKLMKERRVTAVCVMEAGGPMSPGIPGVQRIAGIFTSKDVVLRVIAAGLDAGRCSVVRVMTPHPDTAPPHMSVHDALKKMHNGHYLNLPVVEEGGKLIAIVDVLKLTYATLEQMNAMSAESGHNDTEGGPMWGRFFDSIGHDDNESMLSGSNAHTDHRSFPSLNDIHLQQSPHSEVHPNDSASVVDEDPASALEGYTRQKGLNVPSGPVPVPADDGTYVFKFRTPSGRTHRFQSRHDDVEHLREIVAGKLATDPFFTEYQPTSEDMTRPDPIDFHLSYTDADGDSVLITSDHDVSEAVKIARGAGSDRVVLFVQGGKGWAEAGAGKSEAKAAAVTAAAAEEAREVEKAEESVVSPTPTVVVPSTKEPVPEPPAQPPQHRHHHHAGPGDEVFGIPKDLLLPASIGALAVVIIGVFTISRLTSNNY</sequence>
<feature type="region of interest" description="Disordered" evidence="3">
    <location>
        <begin position="357"/>
        <end position="471"/>
    </location>
</feature>
<dbReference type="PROSITE" id="PS51745">
    <property type="entry name" value="PB1"/>
    <property type="match status" value="1"/>
</dbReference>
<feature type="region of interest" description="Disordered" evidence="3">
    <location>
        <begin position="809"/>
        <end position="830"/>
    </location>
</feature>
<protein>
    <recommendedName>
        <fullName evidence="9">CBS-domain-containing protein</fullName>
    </recommendedName>
</protein>
<evidence type="ECO:0000256" key="1">
    <source>
        <dbReference type="ARBA" id="ARBA00022737"/>
    </source>
</evidence>
<keyword evidence="4" id="KW-0812">Transmembrane</keyword>
<dbReference type="Pfam" id="PF03661">
    <property type="entry name" value="TMEM33_Pom33"/>
    <property type="match status" value="1"/>
</dbReference>
<keyword evidence="4" id="KW-1133">Transmembrane helix</keyword>
<dbReference type="SMART" id="SM00116">
    <property type="entry name" value="CBS"/>
    <property type="match status" value="4"/>
</dbReference>
<evidence type="ECO:0000256" key="4">
    <source>
        <dbReference type="SAM" id="Phobius"/>
    </source>
</evidence>
<gene>
    <name evidence="7" type="ORF">D9613_001613</name>
</gene>
<evidence type="ECO:0000259" key="6">
    <source>
        <dbReference type="PROSITE" id="PS51745"/>
    </source>
</evidence>
<comment type="caution">
    <text evidence="7">The sequence shown here is derived from an EMBL/GenBank/DDBJ whole genome shotgun (WGS) entry which is preliminary data.</text>
</comment>
<dbReference type="EMBL" id="JAACJL010000001">
    <property type="protein sequence ID" value="KAF4623176.1"/>
    <property type="molecule type" value="Genomic_DNA"/>
</dbReference>
<dbReference type="GO" id="GO:0016020">
    <property type="term" value="C:membrane"/>
    <property type="evidence" value="ECO:0007669"/>
    <property type="project" value="InterPro"/>
</dbReference>
<feature type="domain" description="PB1" evidence="6">
    <location>
        <begin position="895"/>
        <end position="980"/>
    </location>
</feature>
<keyword evidence="1" id="KW-0677">Repeat</keyword>
<feature type="transmembrane region" description="Helical" evidence="4">
    <location>
        <begin position="1063"/>
        <end position="1082"/>
    </location>
</feature>
<dbReference type="CDD" id="cd17781">
    <property type="entry name" value="CBS_pair_MUG70_1"/>
    <property type="match status" value="1"/>
</dbReference>
<feature type="transmembrane region" description="Helical" evidence="4">
    <location>
        <begin position="22"/>
        <end position="45"/>
    </location>
</feature>
<evidence type="ECO:0008006" key="9">
    <source>
        <dbReference type="Google" id="ProtNLM"/>
    </source>
</evidence>
<keyword evidence="2" id="KW-0129">CBS domain</keyword>
<dbReference type="CDD" id="cd17782">
    <property type="entry name" value="CBS_pair_MUG70_2"/>
    <property type="match status" value="1"/>
</dbReference>
<feature type="transmembrane region" description="Helical" evidence="4">
    <location>
        <begin position="106"/>
        <end position="131"/>
    </location>
</feature>
<dbReference type="PANTHER" id="PTHR48108:SF26">
    <property type="entry name" value="CBS DOMAIN-CONTAINING PROTEIN DDB_G0289609"/>
    <property type="match status" value="1"/>
</dbReference>
<evidence type="ECO:0000313" key="7">
    <source>
        <dbReference type="EMBL" id="KAF4623176.1"/>
    </source>
</evidence>
<evidence type="ECO:0000256" key="3">
    <source>
        <dbReference type="SAM" id="MobiDB-lite"/>
    </source>
</evidence>
<dbReference type="InterPro" id="IPR046342">
    <property type="entry name" value="CBS_dom_sf"/>
</dbReference>
<feature type="compositionally biased region" description="Low complexity" evidence="3">
    <location>
        <begin position="1017"/>
        <end position="1032"/>
    </location>
</feature>
<evidence type="ECO:0000313" key="8">
    <source>
        <dbReference type="Proteomes" id="UP000521872"/>
    </source>
</evidence>
<dbReference type="PANTHER" id="PTHR48108">
    <property type="entry name" value="CBS DOMAIN-CONTAINING PROTEIN CBSX2, CHLOROPLASTIC"/>
    <property type="match status" value="1"/>
</dbReference>
<feature type="compositionally biased region" description="Basic and acidic residues" evidence="3">
    <location>
        <begin position="421"/>
        <end position="443"/>
    </location>
</feature>
<evidence type="ECO:0000256" key="2">
    <source>
        <dbReference type="PROSITE-ProRule" id="PRU00703"/>
    </source>
</evidence>
<dbReference type="InterPro" id="IPR000644">
    <property type="entry name" value="CBS_dom"/>
</dbReference>
<feature type="region of interest" description="Disordered" evidence="3">
    <location>
        <begin position="1011"/>
        <end position="1054"/>
    </location>
</feature>
<dbReference type="SUPFAM" id="SSF54631">
    <property type="entry name" value="CBS-domain pair"/>
    <property type="match status" value="2"/>
</dbReference>
<feature type="transmembrane region" description="Helical" evidence="4">
    <location>
        <begin position="257"/>
        <end position="279"/>
    </location>
</feature>
<keyword evidence="8" id="KW-1185">Reference proteome</keyword>
<dbReference type="InterPro" id="IPR051462">
    <property type="entry name" value="CBS_domain-containing"/>
</dbReference>
<organism evidence="7 8">
    <name type="scientific">Agrocybe pediades</name>
    <dbReference type="NCBI Taxonomy" id="84607"/>
    <lineage>
        <taxon>Eukaryota</taxon>
        <taxon>Fungi</taxon>
        <taxon>Dikarya</taxon>
        <taxon>Basidiomycota</taxon>
        <taxon>Agaricomycotina</taxon>
        <taxon>Agaricomycetes</taxon>
        <taxon>Agaricomycetidae</taxon>
        <taxon>Agaricales</taxon>
        <taxon>Agaricineae</taxon>
        <taxon>Strophariaceae</taxon>
        <taxon>Agrocybe</taxon>
    </lineage>
</organism>
<feature type="domain" description="CBS" evidence="5">
    <location>
        <begin position="473"/>
        <end position="531"/>
    </location>
</feature>
<feature type="transmembrane region" description="Helical" evidence="4">
    <location>
        <begin position="286"/>
        <end position="305"/>
    </location>
</feature>
<dbReference type="AlphaFoldDB" id="A0A8H4R5L8"/>
<feature type="compositionally biased region" description="Basic and acidic residues" evidence="3">
    <location>
        <begin position="370"/>
        <end position="380"/>
    </location>
</feature>
<feature type="compositionally biased region" description="Polar residues" evidence="3">
    <location>
        <begin position="388"/>
        <end position="404"/>
    </location>
</feature>
<dbReference type="InterPro" id="IPR005344">
    <property type="entry name" value="TMEM33/Pom33"/>
</dbReference>
<name>A0A8H4R5L8_9AGAR</name>
<dbReference type="Pfam" id="PF00571">
    <property type="entry name" value="CBS"/>
    <property type="match status" value="4"/>
</dbReference>
<accession>A0A8H4R5L8</accession>
<feature type="transmembrane region" description="Helical" evidence="4">
    <location>
        <begin position="207"/>
        <end position="228"/>
    </location>
</feature>
<dbReference type="InterPro" id="IPR000270">
    <property type="entry name" value="PB1_dom"/>
</dbReference>
<proteinExistence type="predicted"/>
<reference evidence="7 8" key="1">
    <citation type="submission" date="2019-12" db="EMBL/GenBank/DDBJ databases">
        <authorList>
            <person name="Floudas D."/>
            <person name="Bentzer J."/>
            <person name="Ahren D."/>
            <person name="Johansson T."/>
            <person name="Persson P."/>
            <person name="Tunlid A."/>
        </authorList>
    </citation>
    <scope>NUCLEOTIDE SEQUENCE [LARGE SCALE GENOMIC DNA]</scope>
    <source>
        <strain evidence="7 8">CBS 102.39</strain>
    </source>
</reference>
<feature type="domain" description="CBS" evidence="5">
    <location>
        <begin position="540"/>
        <end position="598"/>
    </location>
</feature>
<dbReference type="PROSITE" id="PS51371">
    <property type="entry name" value="CBS"/>
    <property type="match status" value="4"/>
</dbReference>